<name>A0A1G7CTH0_9BURK</name>
<evidence type="ECO:0000313" key="2">
    <source>
        <dbReference type="Proteomes" id="UP000198908"/>
    </source>
</evidence>
<dbReference type="Proteomes" id="UP000198908">
    <property type="component" value="Unassembled WGS sequence"/>
</dbReference>
<dbReference type="EMBL" id="FMYQ01000047">
    <property type="protein sequence ID" value="SDE41785.1"/>
    <property type="molecule type" value="Genomic_DNA"/>
</dbReference>
<dbReference type="OrthoDB" id="8978094at2"/>
<proteinExistence type="predicted"/>
<evidence type="ECO:0000313" key="1">
    <source>
        <dbReference type="EMBL" id="SDE41785.1"/>
    </source>
</evidence>
<gene>
    <name evidence="1" type="ORF">SAMN05421548_14728</name>
</gene>
<protein>
    <submittedName>
        <fullName evidence="1">Uncharacterized protein</fullName>
    </submittedName>
</protein>
<sequence>MTDALNSRVARFQTNESNVDSWVKGDAQATVDFGGGPVRSPAKLIADKDAEINQSAAGVLASATAQATTATNQAGIATTRASAASASADAAAASASAAALAGKVYADTTTGLANTTNGQYFSVPVSNAQDSLILYQNVSGVATEKTRYPSSALDALSINRGKAYPLRSMTRAGTTSAAMTQWNNLILKVSVRGAEAGKYYRIGYQTNEAAVGSGSPFSWTLTEHSAADFATTDAGYVVIQNYTNPAPSIDRNGGIQTITIAPVQRPNLRFDITIDAAQLPASGGSIDSNSSNSRPAWSWIIDPSCYVQSAPASSITVDSMSINSGKVYPLKAATRGGVTSNANAAMNALVLGVKIINGDATKVYRVAYQQNGATLSGVVAYDWIVEEYDAATYSTAPVRTILMSYDDSVYGAQQQISPTGGIQTVRLYPPARPNMRIEITCDASQLPAAGTTVDAYSASTKDGYSYIVDPSCVDLPRSTGLQAGAWNYEGLYWTYSTANGGTLIVIFRSGSWLYQIEFGPKGPNSIPDTRRVLRAALGDPSIAAWTTIVDNASGGDWAGPLIFSAVNNGDGSTSKNYTGGNHAADGNSSGGPSARNVSFIVLADGAPVTADASAGVAATIKLIAVNEIFAYNTVSLGRYVVRETVRFDLFPGIVGVKKHVQALEDVLMLQDNGPQTFTVGFQAGTFIYYGANNARTAFTSVTNSGTKSANPNVWAIVFQDAGNGQLGAWMDRAFGIGDGRYVKSTWPYIRGGGASNTKFYHAAIVDDAGIPLAAGASYEWRGGWAWQQAASVSANLDSVMTVNQGDERVVATCRTTGETIAV</sequence>
<reference evidence="2" key="1">
    <citation type="submission" date="2016-09" db="EMBL/GenBank/DDBJ databases">
        <authorList>
            <person name="Varghese N."/>
            <person name="Submissions S."/>
        </authorList>
    </citation>
    <scope>NUCLEOTIDE SEQUENCE [LARGE SCALE GENOMIC DNA]</scope>
    <source>
        <strain evidence="2">TNe-862</strain>
    </source>
</reference>
<organism evidence="1 2">
    <name type="scientific">Paraburkholderia lycopersici</name>
    <dbReference type="NCBI Taxonomy" id="416944"/>
    <lineage>
        <taxon>Bacteria</taxon>
        <taxon>Pseudomonadati</taxon>
        <taxon>Pseudomonadota</taxon>
        <taxon>Betaproteobacteria</taxon>
        <taxon>Burkholderiales</taxon>
        <taxon>Burkholderiaceae</taxon>
        <taxon>Paraburkholderia</taxon>
    </lineage>
</organism>
<accession>A0A1G7CTH0</accession>
<dbReference type="STRING" id="416944.SAMN05421548_14728"/>
<dbReference type="RefSeq" id="WP_092006163.1">
    <property type="nucleotide sequence ID" value="NZ_FMYQ01000047.1"/>
</dbReference>
<keyword evidence="2" id="KW-1185">Reference proteome</keyword>
<dbReference type="AlphaFoldDB" id="A0A1G7CTH0"/>